<keyword evidence="1" id="KW-1133">Transmembrane helix</keyword>
<proteinExistence type="predicted"/>
<keyword evidence="1" id="KW-0472">Membrane</keyword>
<dbReference type="InterPro" id="IPR029365">
    <property type="entry name" value="TMEM238"/>
</dbReference>
<feature type="transmembrane region" description="Helical" evidence="1">
    <location>
        <begin position="53"/>
        <end position="76"/>
    </location>
</feature>
<evidence type="ECO:0000313" key="3">
    <source>
        <dbReference type="Proteomes" id="UP001434883"/>
    </source>
</evidence>
<dbReference type="PANTHER" id="PTHR28613:SF2">
    <property type="entry name" value="TRANSMEMBRANE PROTEIN 238-LIKE"/>
    <property type="match status" value="1"/>
</dbReference>
<keyword evidence="3" id="KW-1185">Reference proteome</keyword>
<dbReference type="PANTHER" id="PTHR28613">
    <property type="entry name" value="SI:CH211-232M10.4-RELATED"/>
    <property type="match status" value="1"/>
</dbReference>
<gene>
    <name evidence="2" type="ORF">XENOCAPTIV_001225</name>
</gene>
<dbReference type="Pfam" id="PF15125">
    <property type="entry name" value="TMEM238"/>
    <property type="match status" value="1"/>
</dbReference>
<comment type="caution">
    <text evidence="2">The sequence shown here is derived from an EMBL/GenBank/DDBJ whole genome shotgun (WGS) entry which is preliminary data.</text>
</comment>
<protein>
    <recommendedName>
        <fullName evidence="4">Transmembrane protein 238</fullName>
    </recommendedName>
</protein>
<accession>A0ABV0QYY3</accession>
<sequence>MDLNLRNKRQHPALKRCTSRYLARLKSNLLNAKQEAEISVPQFSSSLIGRCMVFFFIAILLDAVGFVLFFVGIAAHVSYWDFLVLSGPLLMFLSLLCWILWYLGNLEVPFEELSPI</sequence>
<dbReference type="EMBL" id="JAHRIN010026323">
    <property type="protein sequence ID" value="MEQ2200646.1"/>
    <property type="molecule type" value="Genomic_DNA"/>
</dbReference>
<feature type="transmembrane region" description="Helical" evidence="1">
    <location>
        <begin position="82"/>
        <end position="103"/>
    </location>
</feature>
<evidence type="ECO:0000256" key="1">
    <source>
        <dbReference type="SAM" id="Phobius"/>
    </source>
</evidence>
<dbReference type="Proteomes" id="UP001434883">
    <property type="component" value="Unassembled WGS sequence"/>
</dbReference>
<name>A0ABV0QYY3_9TELE</name>
<organism evidence="2 3">
    <name type="scientific">Xenoophorus captivus</name>
    <dbReference type="NCBI Taxonomy" id="1517983"/>
    <lineage>
        <taxon>Eukaryota</taxon>
        <taxon>Metazoa</taxon>
        <taxon>Chordata</taxon>
        <taxon>Craniata</taxon>
        <taxon>Vertebrata</taxon>
        <taxon>Euteleostomi</taxon>
        <taxon>Actinopterygii</taxon>
        <taxon>Neopterygii</taxon>
        <taxon>Teleostei</taxon>
        <taxon>Neoteleostei</taxon>
        <taxon>Acanthomorphata</taxon>
        <taxon>Ovalentaria</taxon>
        <taxon>Atherinomorphae</taxon>
        <taxon>Cyprinodontiformes</taxon>
        <taxon>Goodeidae</taxon>
        <taxon>Xenoophorus</taxon>
    </lineage>
</organism>
<reference evidence="2 3" key="1">
    <citation type="submission" date="2021-06" db="EMBL/GenBank/DDBJ databases">
        <authorList>
            <person name="Palmer J.M."/>
        </authorList>
    </citation>
    <scope>NUCLEOTIDE SEQUENCE [LARGE SCALE GENOMIC DNA]</scope>
    <source>
        <strain evidence="2 3">XC_2019</strain>
        <tissue evidence="2">Muscle</tissue>
    </source>
</reference>
<evidence type="ECO:0008006" key="4">
    <source>
        <dbReference type="Google" id="ProtNLM"/>
    </source>
</evidence>
<keyword evidence="1" id="KW-0812">Transmembrane</keyword>
<evidence type="ECO:0000313" key="2">
    <source>
        <dbReference type="EMBL" id="MEQ2200646.1"/>
    </source>
</evidence>